<dbReference type="PANTHER" id="PTHR30069">
    <property type="entry name" value="TONB-DEPENDENT OUTER MEMBRANE RECEPTOR"/>
    <property type="match status" value="1"/>
</dbReference>
<dbReference type="InterPro" id="IPR012910">
    <property type="entry name" value="Plug_dom"/>
</dbReference>
<gene>
    <name evidence="10" type="ORF">DFQ11_101593</name>
</gene>
<keyword evidence="2 8" id="KW-0813">Transport</keyword>
<dbReference type="InterPro" id="IPR036942">
    <property type="entry name" value="Beta-barrel_TonB_sf"/>
</dbReference>
<dbReference type="GO" id="GO:0009279">
    <property type="term" value="C:cell outer membrane"/>
    <property type="evidence" value="ECO:0007669"/>
    <property type="project" value="UniProtKB-SubCell"/>
</dbReference>
<dbReference type="InterPro" id="IPR039426">
    <property type="entry name" value="TonB-dep_rcpt-like"/>
</dbReference>
<keyword evidence="7 8" id="KW-0998">Cell outer membrane</keyword>
<dbReference type="Gene3D" id="2.170.130.10">
    <property type="entry name" value="TonB-dependent receptor, plug domain"/>
    <property type="match status" value="1"/>
</dbReference>
<reference evidence="10 11" key="1">
    <citation type="submission" date="2018-06" db="EMBL/GenBank/DDBJ databases">
        <title>Genomic Encyclopedia of Type Strains, Phase III (KMG-III): the genomes of soil and plant-associated and newly described type strains.</title>
        <authorList>
            <person name="Whitman W."/>
        </authorList>
    </citation>
    <scope>NUCLEOTIDE SEQUENCE [LARGE SCALE GENOMIC DNA]</scope>
    <source>
        <strain evidence="10 11">CECT 7945</strain>
    </source>
</reference>
<comment type="similarity">
    <text evidence="8">Belongs to the TonB-dependent receptor family.</text>
</comment>
<dbReference type="InterPro" id="IPR008969">
    <property type="entry name" value="CarboxyPept-like_regulatory"/>
</dbReference>
<proteinExistence type="inferred from homology"/>
<keyword evidence="4 8" id="KW-0812">Transmembrane</keyword>
<dbReference type="Pfam" id="PF13715">
    <property type="entry name" value="CarbopepD_reg_2"/>
    <property type="match status" value="1"/>
</dbReference>
<keyword evidence="11" id="KW-1185">Reference proteome</keyword>
<feature type="domain" description="TonB-dependent receptor plug" evidence="9">
    <location>
        <begin position="104"/>
        <end position="212"/>
    </location>
</feature>
<evidence type="ECO:0000313" key="10">
    <source>
        <dbReference type="EMBL" id="PYE83162.1"/>
    </source>
</evidence>
<dbReference type="GO" id="GO:0015344">
    <property type="term" value="F:siderophore uptake transmembrane transporter activity"/>
    <property type="evidence" value="ECO:0007669"/>
    <property type="project" value="TreeGrafter"/>
</dbReference>
<dbReference type="Gene3D" id="2.40.170.20">
    <property type="entry name" value="TonB-dependent receptor, beta-barrel domain"/>
    <property type="match status" value="1"/>
</dbReference>
<evidence type="ECO:0000256" key="6">
    <source>
        <dbReference type="ARBA" id="ARBA00023136"/>
    </source>
</evidence>
<keyword evidence="5" id="KW-0732">Signal</keyword>
<evidence type="ECO:0000313" key="11">
    <source>
        <dbReference type="Proteomes" id="UP000248054"/>
    </source>
</evidence>
<protein>
    <submittedName>
        <fullName evidence="10">Iron complex outermembrane receptor protein</fullName>
    </submittedName>
</protein>
<evidence type="ECO:0000256" key="3">
    <source>
        <dbReference type="ARBA" id="ARBA00022452"/>
    </source>
</evidence>
<dbReference type="Pfam" id="PF07715">
    <property type="entry name" value="Plug"/>
    <property type="match status" value="1"/>
</dbReference>
<dbReference type="Gene3D" id="2.60.40.1120">
    <property type="entry name" value="Carboxypeptidase-like, regulatory domain"/>
    <property type="match status" value="1"/>
</dbReference>
<dbReference type="SUPFAM" id="SSF49464">
    <property type="entry name" value="Carboxypeptidase regulatory domain-like"/>
    <property type="match status" value="1"/>
</dbReference>
<evidence type="ECO:0000259" key="9">
    <source>
        <dbReference type="Pfam" id="PF07715"/>
    </source>
</evidence>
<dbReference type="PANTHER" id="PTHR30069:SF29">
    <property type="entry name" value="HEMOGLOBIN AND HEMOGLOBIN-HAPTOGLOBIN-BINDING PROTEIN 1-RELATED"/>
    <property type="match status" value="1"/>
</dbReference>
<dbReference type="GO" id="GO:0044718">
    <property type="term" value="P:siderophore transmembrane transport"/>
    <property type="evidence" value="ECO:0007669"/>
    <property type="project" value="TreeGrafter"/>
</dbReference>
<keyword evidence="10" id="KW-0675">Receptor</keyword>
<dbReference type="SUPFAM" id="SSF56935">
    <property type="entry name" value="Porins"/>
    <property type="match status" value="1"/>
</dbReference>
<sequence length="814" mass="89596">MSAQETGSIKGVITEDSGMPLSGATVYIKALDKGTITDFDGKYMLDNIAEGTYDVTVSYVGYGTSTQSVSVTGGKATTFSVKLNESNSILDEVILTANKQPQKITDVPATVNVITARDIEEFPSFNVGELAARQKGVDFVRSGVLGTGINIRGFNSAFNSKNLQVTDDRLSTLIATGLPLGSFSTVTKDDISRVEILLGPNGTLYGPNAHNGLISTITKHPRKSEGTTVALGLGNQSVFTARLRHAEAINDKFAYKFHFEHSQGKEYNYTDSVYVGNKAYKELDLDRDFSSRKYGASLYYKPTKESELIGYYGHSNNSNIGITSAGRNQIKDWTIDIAQLKFVSEHFFANTYYTWSKTDDTYAMNQRTQNYVSFIENGFSEEEARERSFTEQWFPTGPGTGVALQRGALFKDDSQRFNAEAQYNNNWNDFYVTVGAQYQLDMADSDGTYLLDQDGIDLAQTGVYTQLEYKLEDSGWGFLFGGRYDNHDLYGSNFIPKLAITKKVNSGTFRATYGKGIAVPSILNLKGNLFGGLVLGNGEGFTLADGTKIPKLDVETINSYEIGYKGQLSDKLFIDVNAYYNQSDNFISPLVNVADTANGNFVTHVGDQPIGDVIEGSNGSFVLTYLNFGHVDTYGADIGLNYYFSNSFRSSFNYSYFGRELDKDDLANDGNLDGVVLESELPVNTPNHKFSLGFHYNSGKFYGAIYGRFVEKYDFFSGINVAAETQDMDGDGVNEIVENARVGRTWNYGQLGGFTIDANAGYNVTDQLSMGLSISNLLNNEVREFVASPASETLVSFELKYKFNIKKSNAASNN</sequence>
<accession>A0A2V4WZT0</accession>
<dbReference type="EMBL" id="QJTD01000001">
    <property type="protein sequence ID" value="PYE83162.1"/>
    <property type="molecule type" value="Genomic_DNA"/>
</dbReference>
<evidence type="ECO:0000256" key="7">
    <source>
        <dbReference type="ARBA" id="ARBA00023237"/>
    </source>
</evidence>
<dbReference type="Proteomes" id="UP000248054">
    <property type="component" value="Unassembled WGS sequence"/>
</dbReference>
<evidence type="ECO:0000256" key="4">
    <source>
        <dbReference type="ARBA" id="ARBA00022692"/>
    </source>
</evidence>
<dbReference type="InterPro" id="IPR037066">
    <property type="entry name" value="Plug_dom_sf"/>
</dbReference>
<comment type="caution">
    <text evidence="10">The sequence shown here is derived from an EMBL/GenBank/DDBJ whole genome shotgun (WGS) entry which is preliminary data.</text>
</comment>
<evidence type="ECO:0000256" key="1">
    <source>
        <dbReference type="ARBA" id="ARBA00004571"/>
    </source>
</evidence>
<evidence type="ECO:0000256" key="8">
    <source>
        <dbReference type="PROSITE-ProRule" id="PRU01360"/>
    </source>
</evidence>
<comment type="subcellular location">
    <subcellularLocation>
        <location evidence="1 8">Cell outer membrane</location>
        <topology evidence="1 8">Multi-pass membrane protein</topology>
    </subcellularLocation>
</comment>
<organism evidence="10 11">
    <name type="scientific">Winogradskyella epiphytica</name>
    <dbReference type="NCBI Taxonomy" id="262005"/>
    <lineage>
        <taxon>Bacteria</taxon>
        <taxon>Pseudomonadati</taxon>
        <taxon>Bacteroidota</taxon>
        <taxon>Flavobacteriia</taxon>
        <taxon>Flavobacteriales</taxon>
        <taxon>Flavobacteriaceae</taxon>
        <taxon>Winogradskyella</taxon>
    </lineage>
</organism>
<keyword evidence="3 8" id="KW-1134">Transmembrane beta strand</keyword>
<dbReference type="PROSITE" id="PS52016">
    <property type="entry name" value="TONB_DEPENDENT_REC_3"/>
    <property type="match status" value="1"/>
</dbReference>
<evidence type="ECO:0000256" key="5">
    <source>
        <dbReference type="ARBA" id="ARBA00022729"/>
    </source>
</evidence>
<keyword evidence="6 8" id="KW-0472">Membrane</keyword>
<dbReference type="AlphaFoldDB" id="A0A2V4WZT0"/>
<name>A0A2V4WZT0_9FLAO</name>
<evidence type="ECO:0000256" key="2">
    <source>
        <dbReference type="ARBA" id="ARBA00022448"/>
    </source>
</evidence>